<reference evidence="2" key="1">
    <citation type="journal article" date="2023" name="Front. Plant Sci.">
        <title>Chromosomal-level genome assembly of Melastoma candidum provides insights into trichome evolution.</title>
        <authorList>
            <person name="Zhong Y."/>
            <person name="Wu W."/>
            <person name="Sun C."/>
            <person name="Zou P."/>
            <person name="Liu Y."/>
            <person name="Dai S."/>
            <person name="Zhou R."/>
        </authorList>
    </citation>
    <scope>NUCLEOTIDE SEQUENCE [LARGE SCALE GENOMIC DNA]</scope>
</reference>
<evidence type="ECO:0000313" key="2">
    <source>
        <dbReference type="Proteomes" id="UP001057402"/>
    </source>
</evidence>
<evidence type="ECO:0000313" key="1">
    <source>
        <dbReference type="EMBL" id="KAI4340426.1"/>
    </source>
</evidence>
<name>A0ACB9NZZ9_9MYRT</name>
<accession>A0ACB9NZZ9</accession>
<dbReference type="EMBL" id="CM042886">
    <property type="protein sequence ID" value="KAI4340426.1"/>
    <property type="molecule type" value="Genomic_DNA"/>
</dbReference>
<sequence length="500" mass="54944">MKSRDAAVEDWVAPECDVSVRPGRFRHASESPKSGRQVLDIYFKSLGRNSHLLLNIPPHSLIALFSANSIRGGTQGDQFSPTVESTVWKWVAKLTGSFRRNRTLHQTTAMDTFLFTSESVNEGHPDKICDQVSDAVLDACLEQDPESKVACETCTKTNMVMVFGEITTKAKVNYEKIVRDTCRGIGFTSADVGLDADNCKVLVNIEEQSPDIAQGVHGHLTKKPEEIGAGDQGHMFGYATDETPELMPLTHVLATKLGAKLTEVRKNKTCPWLRPDGKTQVTVEYRNDGGAMVPLRVHTVLISTQHDETVTNEKIAQDLKEHVIKPVIPAKYLDDKTIFHLNPSGRFVIGGPHGDAGLTGRKIIIDTYGGWGAHGGGAFSGKDPTKVDRSGAYIVRQAAKSVVASGLARRCIVQVSYAIGVPEPLSVFVDTYKTGKIPEKDILALIKENFDFRPGMISINLDLKRGGNMRFQKTAAYGHFGRDDPDFTWETVKTLKPRKA</sequence>
<protein>
    <submittedName>
        <fullName evidence="1">Uncharacterized protein</fullName>
    </submittedName>
</protein>
<comment type="caution">
    <text evidence="1">The sequence shown here is derived from an EMBL/GenBank/DDBJ whole genome shotgun (WGS) entry which is preliminary data.</text>
</comment>
<gene>
    <name evidence="1" type="ORF">MLD38_025262</name>
</gene>
<dbReference type="Proteomes" id="UP001057402">
    <property type="component" value="Chromosome 7"/>
</dbReference>
<proteinExistence type="predicted"/>
<organism evidence="1 2">
    <name type="scientific">Melastoma candidum</name>
    <dbReference type="NCBI Taxonomy" id="119954"/>
    <lineage>
        <taxon>Eukaryota</taxon>
        <taxon>Viridiplantae</taxon>
        <taxon>Streptophyta</taxon>
        <taxon>Embryophyta</taxon>
        <taxon>Tracheophyta</taxon>
        <taxon>Spermatophyta</taxon>
        <taxon>Magnoliopsida</taxon>
        <taxon>eudicotyledons</taxon>
        <taxon>Gunneridae</taxon>
        <taxon>Pentapetalae</taxon>
        <taxon>rosids</taxon>
        <taxon>malvids</taxon>
        <taxon>Myrtales</taxon>
        <taxon>Melastomataceae</taxon>
        <taxon>Melastomatoideae</taxon>
        <taxon>Melastomateae</taxon>
        <taxon>Melastoma</taxon>
    </lineage>
</organism>
<keyword evidence="2" id="KW-1185">Reference proteome</keyword>